<accession>A0A0D0EB79</accession>
<organism evidence="1 2">
    <name type="scientific">Paxillus rubicundulus Ve08.2h10</name>
    <dbReference type="NCBI Taxonomy" id="930991"/>
    <lineage>
        <taxon>Eukaryota</taxon>
        <taxon>Fungi</taxon>
        <taxon>Dikarya</taxon>
        <taxon>Basidiomycota</taxon>
        <taxon>Agaricomycotina</taxon>
        <taxon>Agaricomycetes</taxon>
        <taxon>Agaricomycetidae</taxon>
        <taxon>Boletales</taxon>
        <taxon>Paxilineae</taxon>
        <taxon>Paxillaceae</taxon>
        <taxon>Paxillus</taxon>
    </lineage>
</organism>
<dbReference type="EMBL" id="KN824823">
    <property type="protein sequence ID" value="KIL01010.1"/>
    <property type="molecule type" value="Genomic_DNA"/>
</dbReference>
<name>A0A0D0EB79_9AGAM</name>
<dbReference type="AlphaFoldDB" id="A0A0D0EB79"/>
<proteinExistence type="predicted"/>
<reference evidence="2" key="2">
    <citation type="submission" date="2015-01" db="EMBL/GenBank/DDBJ databases">
        <title>Evolutionary Origins and Diversification of the Mycorrhizal Mutualists.</title>
        <authorList>
            <consortium name="DOE Joint Genome Institute"/>
            <consortium name="Mycorrhizal Genomics Consortium"/>
            <person name="Kohler A."/>
            <person name="Kuo A."/>
            <person name="Nagy L.G."/>
            <person name="Floudas D."/>
            <person name="Copeland A."/>
            <person name="Barry K.W."/>
            <person name="Cichocki N."/>
            <person name="Veneault-Fourrey C."/>
            <person name="LaButti K."/>
            <person name="Lindquist E.A."/>
            <person name="Lipzen A."/>
            <person name="Lundell T."/>
            <person name="Morin E."/>
            <person name="Murat C."/>
            <person name="Riley R."/>
            <person name="Ohm R."/>
            <person name="Sun H."/>
            <person name="Tunlid A."/>
            <person name="Henrissat B."/>
            <person name="Grigoriev I.V."/>
            <person name="Hibbett D.S."/>
            <person name="Martin F."/>
        </authorList>
    </citation>
    <scope>NUCLEOTIDE SEQUENCE [LARGE SCALE GENOMIC DNA]</scope>
    <source>
        <strain evidence="2">Ve08.2h10</strain>
    </source>
</reference>
<gene>
    <name evidence="1" type="ORF">PAXRUDRAFT_185018</name>
</gene>
<dbReference type="Proteomes" id="UP000054538">
    <property type="component" value="Unassembled WGS sequence"/>
</dbReference>
<dbReference type="InParanoid" id="A0A0D0EB79"/>
<dbReference type="HOGENOM" id="CLU_1971239_0_0_1"/>
<reference evidence="1 2" key="1">
    <citation type="submission" date="2014-04" db="EMBL/GenBank/DDBJ databases">
        <authorList>
            <consortium name="DOE Joint Genome Institute"/>
            <person name="Kuo A."/>
            <person name="Kohler A."/>
            <person name="Jargeat P."/>
            <person name="Nagy L.G."/>
            <person name="Floudas D."/>
            <person name="Copeland A."/>
            <person name="Barry K.W."/>
            <person name="Cichocki N."/>
            <person name="Veneault-Fourrey C."/>
            <person name="LaButti K."/>
            <person name="Lindquist E.A."/>
            <person name="Lipzen A."/>
            <person name="Lundell T."/>
            <person name="Morin E."/>
            <person name="Murat C."/>
            <person name="Sun H."/>
            <person name="Tunlid A."/>
            <person name="Henrissat B."/>
            <person name="Grigoriev I.V."/>
            <person name="Hibbett D.S."/>
            <person name="Martin F."/>
            <person name="Nordberg H.P."/>
            <person name="Cantor M.N."/>
            <person name="Hua S.X."/>
        </authorList>
    </citation>
    <scope>NUCLEOTIDE SEQUENCE [LARGE SCALE GENOMIC DNA]</scope>
    <source>
        <strain evidence="1 2">Ve08.2h10</strain>
    </source>
</reference>
<sequence length="127" mass="14075">MSFTCYHHYAYSDIRFNSSPSAEMVVNARIVNMQAENSSICTYNSPRRSRHGTMTCPSISSSSRNLVVGTQPLSLPSTQPLHLFLQPRTSITSMSQAEDDRAAKAARAKAMMVRLCLQPPLECCTET</sequence>
<evidence type="ECO:0000313" key="2">
    <source>
        <dbReference type="Proteomes" id="UP000054538"/>
    </source>
</evidence>
<keyword evidence="2" id="KW-1185">Reference proteome</keyword>
<protein>
    <submittedName>
        <fullName evidence="1">Uncharacterized protein</fullName>
    </submittedName>
</protein>
<evidence type="ECO:0000313" key="1">
    <source>
        <dbReference type="EMBL" id="KIL01010.1"/>
    </source>
</evidence>